<feature type="domain" description="PAC" evidence="8">
    <location>
        <begin position="800"/>
        <end position="850"/>
    </location>
</feature>
<sequence length="851" mass="92852">MHPHPPTEHRADAPTTPRIVGLGASAGGLDALEQFLAQVPASSGLAYVVVQHMDPTHKALLAELLQRTTSMPVVEAAQSMPIEPDVVYVIPPNNELTVARGVLHLAPPARPRGMRLPIDVLLGSLARDQGAQAIGVVLSGMGSDGTLGLQAIKAQGGLTLAQQPESAQFDAMPRSAIGAQAADIVARPADMPGHILTATRARNAVGQASPASDAERAQGLTDILDLLRERSKHDLSPYKTSTVTRRIERRLTVHGLASMGHYADFLRQNPQELDLLFKEMLIGVTSFFRDPLVWQELKDKVLPALLASTDEGTPLRAWVVGCSTGEEAYSLAMLFREVAQELGVQATRTLNIFATDLSADAIAAARRGQYSTKVAADMTPERFAHHFSPQGDGVVISKEIREMVLFAQHDVIIDPPFTKIHLLSCRNLLIYFNAALQRRLIPLFHYSLCPGGTLLLGGSETVGRAASLFVPLGAKSRLYRRGNHATHIRSVAFPINRRLPSRPIAQESLVHPQTPPPANLQVLADQVLLQEFSPPAVMVNELGDIVYISGRTGKYLEPAAGKANWNIHVMARPGIRTQLGAALRQALQTSGPIDVRGLALESDTPATLDLTVRRIEEPHALAGMVMVIFREVATAPGGPARRRRAAGPVDPQVIDELARANEEIRALRQEMRASEEELQAANEELQSTNEELQSANEELTTSKEEGQSMNEELQTINAELNLKLEDLALAHSDMQNLLNSTDIATLFLDSTLNVRRFTEQITRIIHLRDSDTGRPLSELASTLIYPDLHVDAKETLRTLAISEKQIPTTDGHWYSVRIMPYRTLANVIQGVVITFVDITAAKELESRLRKA</sequence>
<dbReference type="InterPro" id="IPR000700">
    <property type="entry name" value="PAS-assoc_C"/>
</dbReference>
<evidence type="ECO:0000256" key="5">
    <source>
        <dbReference type="ARBA" id="ARBA00022691"/>
    </source>
</evidence>
<feature type="active site" evidence="6">
    <location>
        <position position="52"/>
    </location>
</feature>
<dbReference type="Proteomes" id="UP000269265">
    <property type="component" value="Unassembled WGS sequence"/>
</dbReference>
<protein>
    <recommendedName>
        <fullName evidence="2">protein-glutamate O-methyltransferase</fullName>
        <ecNumber evidence="2">2.1.1.80</ecNumber>
    </recommendedName>
</protein>
<feature type="active site" evidence="6">
    <location>
        <position position="25"/>
    </location>
</feature>
<dbReference type="GO" id="GO:0008984">
    <property type="term" value="F:protein-glutamate methylesterase activity"/>
    <property type="evidence" value="ECO:0007669"/>
    <property type="project" value="InterPro"/>
</dbReference>
<feature type="active site" evidence="6">
    <location>
        <position position="144"/>
    </location>
</feature>
<dbReference type="PROSITE" id="PS50113">
    <property type="entry name" value="PAC"/>
    <property type="match status" value="1"/>
</dbReference>
<dbReference type="PRINTS" id="PR00996">
    <property type="entry name" value="CHERMTFRASE"/>
</dbReference>
<dbReference type="Pfam" id="PF03705">
    <property type="entry name" value="CheR_N"/>
    <property type="match status" value="1"/>
</dbReference>
<dbReference type="SUPFAM" id="SSF47757">
    <property type="entry name" value="Chemotaxis receptor methyltransferase CheR, N-terminal domain"/>
    <property type="match status" value="1"/>
</dbReference>
<dbReference type="InterPro" id="IPR035965">
    <property type="entry name" value="PAS-like_dom_sf"/>
</dbReference>
<dbReference type="InterPro" id="IPR036804">
    <property type="entry name" value="CheR_N_sf"/>
</dbReference>
<keyword evidence="5" id="KW-0949">S-adenosyl-L-methionine</keyword>
<evidence type="ECO:0000256" key="7">
    <source>
        <dbReference type="SAM" id="MobiDB-lite"/>
    </source>
</evidence>
<evidence type="ECO:0000313" key="11">
    <source>
        <dbReference type="EMBL" id="RRS03936.1"/>
    </source>
</evidence>
<dbReference type="RefSeq" id="WP_125243776.1">
    <property type="nucleotide sequence ID" value="NZ_RSED01000009.1"/>
</dbReference>
<keyword evidence="6" id="KW-0145">Chemotaxis</keyword>
<dbReference type="Pfam" id="PF13596">
    <property type="entry name" value="PAS_10"/>
    <property type="match status" value="1"/>
</dbReference>
<keyword evidence="4" id="KW-0808">Transferase</keyword>
<dbReference type="SUPFAM" id="SSF55785">
    <property type="entry name" value="PYP-like sensor domain (PAS domain)"/>
    <property type="match status" value="1"/>
</dbReference>
<dbReference type="InterPro" id="IPR022642">
    <property type="entry name" value="CheR_C"/>
</dbReference>
<dbReference type="InterPro" id="IPR022641">
    <property type="entry name" value="CheR_N"/>
</dbReference>
<proteinExistence type="predicted"/>
<evidence type="ECO:0000256" key="6">
    <source>
        <dbReference type="PROSITE-ProRule" id="PRU00050"/>
    </source>
</evidence>
<dbReference type="Pfam" id="PF01739">
    <property type="entry name" value="CheR"/>
    <property type="match status" value="1"/>
</dbReference>
<feature type="region of interest" description="Disordered" evidence="7">
    <location>
        <begin position="671"/>
        <end position="707"/>
    </location>
</feature>
<dbReference type="GO" id="GO:0006935">
    <property type="term" value="P:chemotaxis"/>
    <property type="evidence" value="ECO:0007669"/>
    <property type="project" value="UniProtKB-UniRule"/>
</dbReference>
<dbReference type="CDD" id="cd16434">
    <property type="entry name" value="CheB-CheR_fusion"/>
    <property type="match status" value="1"/>
</dbReference>
<evidence type="ECO:0000256" key="1">
    <source>
        <dbReference type="ARBA" id="ARBA00001541"/>
    </source>
</evidence>
<dbReference type="InterPro" id="IPR000673">
    <property type="entry name" value="Sig_transdc_resp-reg_Me-estase"/>
</dbReference>
<dbReference type="SMART" id="SM00138">
    <property type="entry name" value="MeTrc"/>
    <property type="match status" value="1"/>
</dbReference>
<keyword evidence="3" id="KW-0489">Methyltransferase</keyword>
<dbReference type="GO" id="GO:0008983">
    <property type="term" value="F:protein-glutamate O-methyltransferase activity"/>
    <property type="evidence" value="ECO:0007669"/>
    <property type="project" value="UniProtKB-EC"/>
</dbReference>
<dbReference type="Gene3D" id="3.30.450.20">
    <property type="entry name" value="PAS domain"/>
    <property type="match status" value="1"/>
</dbReference>
<comment type="catalytic activity">
    <reaction evidence="1">
        <text>L-glutamyl-[protein] + S-adenosyl-L-methionine = [protein]-L-glutamate 5-O-methyl ester + S-adenosyl-L-homocysteine</text>
        <dbReference type="Rhea" id="RHEA:24452"/>
        <dbReference type="Rhea" id="RHEA-COMP:10208"/>
        <dbReference type="Rhea" id="RHEA-COMP:10311"/>
        <dbReference type="ChEBI" id="CHEBI:29973"/>
        <dbReference type="ChEBI" id="CHEBI:57856"/>
        <dbReference type="ChEBI" id="CHEBI:59789"/>
        <dbReference type="ChEBI" id="CHEBI:82795"/>
        <dbReference type="EC" id="2.1.1.80"/>
    </reaction>
</comment>
<evidence type="ECO:0000259" key="9">
    <source>
        <dbReference type="PROSITE" id="PS50122"/>
    </source>
</evidence>
<reference evidence="11 12" key="1">
    <citation type="submission" date="2018-12" db="EMBL/GenBank/DDBJ databases">
        <title>The whole draft genome of Aquabacterium sp. SJQ9.</title>
        <authorList>
            <person name="Sun L."/>
            <person name="Gao X."/>
            <person name="Chen W."/>
            <person name="Huang K."/>
        </authorList>
    </citation>
    <scope>NUCLEOTIDE SEQUENCE [LARGE SCALE GENOMIC DNA]</scope>
    <source>
        <strain evidence="11 12">SJQ9</strain>
    </source>
</reference>
<dbReference type="OrthoDB" id="9816309at2"/>
<dbReference type="Gene3D" id="3.40.50.150">
    <property type="entry name" value="Vaccinia Virus protein VP39"/>
    <property type="match status" value="1"/>
</dbReference>
<feature type="compositionally biased region" description="Polar residues" evidence="7">
    <location>
        <begin position="688"/>
        <end position="699"/>
    </location>
</feature>
<gene>
    <name evidence="11" type="ORF">EIP75_13375</name>
</gene>
<dbReference type="PROSITE" id="PS50122">
    <property type="entry name" value="CHEB"/>
    <property type="match status" value="1"/>
</dbReference>
<dbReference type="PROSITE" id="PS50123">
    <property type="entry name" value="CHER"/>
    <property type="match status" value="1"/>
</dbReference>
<dbReference type="GO" id="GO:0005737">
    <property type="term" value="C:cytoplasm"/>
    <property type="evidence" value="ECO:0007669"/>
    <property type="project" value="InterPro"/>
</dbReference>
<dbReference type="EMBL" id="RSED01000009">
    <property type="protein sequence ID" value="RRS03936.1"/>
    <property type="molecule type" value="Genomic_DNA"/>
</dbReference>
<dbReference type="GO" id="GO:0032259">
    <property type="term" value="P:methylation"/>
    <property type="evidence" value="ECO:0007669"/>
    <property type="project" value="UniProtKB-KW"/>
</dbReference>
<comment type="caution">
    <text evidence="11">The sequence shown here is derived from an EMBL/GenBank/DDBJ whole genome shotgun (WGS) entry which is preliminary data.</text>
</comment>
<evidence type="ECO:0000256" key="2">
    <source>
        <dbReference type="ARBA" id="ARBA00012534"/>
    </source>
</evidence>
<dbReference type="Pfam" id="PF01339">
    <property type="entry name" value="CheB_methylest"/>
    <property type="match status" value="1"/>
</dbReference>
<dbReference type="PANTHER" id="PTHR24422:SF27">
    <property type="entry name" value="PROTEIN-GLUTAMATE O-METHYLTRANSFERASE"/>
    <property type="match status" value="1"/>
</dbReference>
<dbReference type="PANTHER" id="PTHR24422">
    <property type="entry name" value="CHEMOTAXIS PROTEIN METHYLTRANSFERASE"/>
    <property type="match status" value="1"/>
</dbReference>
<organism evidence="11 12">
    <name type="scientific">Aquabacterium soli</name>
    <dbReference type="NCBI Taxonomy" id="2493092"/>
    <lineage>
        <taxon>Bacteria</taxon>
        <taxon>Pseudomonadati</taxon>
        <taxon>Pseudomonadota</taxon>
        <taxon>Betaproteobacteria</taxon>
        <taxon>Burkholderiales</taxon>
        <taxon>Aquabacterium</taxon>
    </lineage>
</organism>
<accession>A0A3R8YMP2</accession>
<name>A0A3R8YMP2_9BURK</name>
<evidence type="ECO:0000259" key="10">
    <source>
        <dbReference type="PROSITE" id="PS50123"/>
    </source>
</evidence>
<evidence type="ECO:0000259" key="8">
    <source>
        <dbReference type="PROSITE" id="PS50113"/>
    </source>
</evidence>
<dbReference type="InterPro" id="IPR050903">
    <property type="entry name" value="Bact_Chemotaxis_MeTrfase"/>
</dbReference>
<dbReference type="Gene3D" id="1.10.155.10">
    <property type="entry name" value="Chemotaxis receptor methyltransferase CheR, N-terminal domain"/>
    <property type="match status" value="1"/>
</dbReference>
<feature type="domain" description="CheB-type methylesterase" evidence="9">
    <location>
        <begin position="14"/>
        <end position="202"/>
    </location>
</feature>
<dbReference type="AlphaFoldDB" id="A0A3R8YMP2"/>
<evidence type="ECO:0000256" key="4">
    <source>
        <dbReference type="ARBA" id="ARBA00022679"/>
    </source>
</evidence>
<evidence type="ECO:0000313" key="12">
    <source>
        <dbReference type="Proteomes" id="UP000269265"/>
    </source>
</evidence>
<keyword evidence="12" id="KW-1185">Reference proteome</keyword>
<keyword evidence="6" id="KW-0378">Hydrolase</keyword>
<dbReference type="InterPro" id="IPR029063">
    <property type="entry name" value="SAM-dependent_MTases_sf"/>
</dbReference>
<dbReference type="EC" id="2.1.1.80" evidence="2"/>
<dbReference type="Gene3D" id="3.40.50.180">
    <property type="entry name" value="Methylesterase CheB, C-terminal domain"/>
    <property type="match status" value="1"/>
</dbReference>
<dbReference type="SUPFAM" id="SSF57997">
    <property type="entry name" value="Tropomyosin"/>
    <property type="match status" value="1"/>
</dbReference>
<dbReference type="InterPro" id="IPR035909">
    <property type="entry name" value="CheB_C"/>
</dbReference>
<evidence type="ECO:0000256" key="3">
    <source>
        <dbReference type="ARBA" id="ARBA00022603"/>
    </source>
</evidence>
<dbReference type="GO" id="GO:0000156">
    <property type="term" value="F:phosphorelay response regulator activity"/>
    <property type="evidence" value="ECO:0007669"/>
    <property type="project" value="InterPro"/>
</dbReference>
<dbReference type="InterPro" id="IPR000780">
    <property type="entry name" value="CheR_MeTrfase"/>
</dbReference>
<dbReference type="SUPFAM" id="SSF53335">
    <property type="entry name" value="S-adenosyl-L-methionine-dependent methyltransferases"/>
    <property type="match status" value="1"/>
</dbReference>
<feature type="domain" description="CheR-type methyltransferase" evidence="10">
    <location>
        <begin position="220"/>
        <end position="462"/>
    </location>
</feature>
<dbReference type="SUPFAM" id="SSF52738">
    <property type="entry name" value="Methylesterase CheB, C-terminal domain"/>
    <property type="match status" value="1"/>
</dbReference>